<dbReference type="Pfam" id="PF12763">
    <property type="entry name" value="EH"/>
    <property type="match status" value="3"/>
</dbReference>
<evidence type="ECO:0000256" key="8">
    <source>
        <dbReference type="ARBA" id="ARBA00023203"/>
    </source>
</evidence>
<comment type="subcellular location">
    <subcellularLocation>
        <location evidence="3">Cell membrane</location>
        <topology evidence="3">Peripheral membrane protein</topology>
        <orientation evidence="3">Cytoplasmic side</orientation>
    </subcellularLocation>
    <subcellularLocation>
        <location evidence="2">Cytoplasm</location>
        <location evidence="2">Cytoskeleton</location>
        <location evidence="2">Actin patch</location>
    </subcellularLocation>
    <subcellularLocation>
        <location evidence="1">Endosome membrane</location>
        <topology evidence="1">Peripheral membrane protein</topology>
        <orientation evidence="1">Cytoplasmic side</orientation>
    </subcellularLocation>
</comment>
<feature type="compositionally biased region" description="Pro residues" evidence="11">
    <location>
        <begin position="411"/>
        <end position="433"/>
    </location>
</feature>
<keyword evidence="6" id="KW-0967">Endosome</keyword>
<evidence type="ECO:0000256" key="5">
    <source>
        <dbReference type="ARBA" id="ARBA00022583"/>
    </source>
</evidence>
<dbReference type="InterPro" id="IPR011992">
    <property type="entry name" value="EF-hand-dom_pair"/>
</dbReference>
<protein>
    <submittedName>
        <fullName evidence="15">Uncharacterized protein</fullName>
    </submittedName>
</protein>
<dbReference type="GO" id="GO:0003779">
    <property type="term" value="F:actin binding"/>
    <property type="evidence" value="ECO:0007669"/>
    <property type="project" value="UniProtKB-KW"/>
</dbReference>
<feature type="compositionally biased region" description="Polar residues" evidence="11">
    <location>
        <begin position="474"/>
        <end position="503"/>
    </location>
</feature>
<evidence type="ECO:0000256" key="1">
    <source>
        <dbReference type="ARBA" id="ARBA00004125"/>
    </source>
</evidence>
<dbReference type="SUPFAM" id="SSF47473">
    <property type="entry name" value="EF-hand"/>
    <property type="match status" value="3"/>
</dbReference>
<dbReference type="InterPro" id="IPR009060">
    <property type="entry name" value="UBA-like_sf"/>
</dbReference>
<feature type="compositionally biased region" description="Polar residues" evidence="11">
    <location>
        <begin position="711"/>
        <end position="737"/>
    </location>
</feature>
<dbReference type="GO" id="GO:0030479">
    <property type="term" value="C:actin cortical patch"/>
    <property type="evidence" value="ECO:0007669"/>
    <property type="project" value="UniProtKB-SubCell"/>
</dbReference>
<comment type="function">
    <text evidence="10">Component of the PAN1 actin cytoskeleton-regulatory complex required for the internalization of endosomes during actin-coupled endocytosis. The complex links the site of endocytosis to the cell membrane-associated actin cytoskeleton. Mediates uptake of external molecules and vacuolar degradation of plasma membrane proteins. Plays a role in the proper organization of the cell membrane-associated actin cytoskeleton and promotes its destabilization.</text>
</comment>
<feature type="domain" description="EH" evidence="13">
    <location>
        <begin position="148"/>
        <end position="239"/>
    </location>
</feature>
<name>A0AAN9V2N0_9PEZI</name>
<evidence type="ECO:0000256" key="3">
    <source>
        <dbReference type="ARBA" id="ARBA00004413"/>
    </source>
</evidence>
<keyword evidence="16" id="KW-1185">Reference proteome</keyword>
<dbReference type="PANTHER" id="PTHR11216">
    <property type="entry name" value="EH DOMAIN"/>
    <property type="match status" value="1"/>
</dbReference>
<reference evidence="15 16" key="1">
    <citation type="submission" date="2024-02" db="EMBL/GenBank/DDBJ databases">
        <title>De novo assembly and annotation of 12 fungi associated with fruit tree decline syndrome in Ontario, Canada.</title>
        <authorList>
            <person name="Sulman M."/>
            <person name="Ellouze W."/>
            <person name="Ilyukhin E."/>
        </authorList>
    </citation>
    <scope>NUCLEOTIDE SEQUENCE [LARGE SCALE GENOMIC DNA]</scope>
    <source>
        <strain evidence="15 16">M11/M66-122</strain>
    </source>
</reference>
<feature type="region of interest" description="Disordered" evidence="11">
    <location>
        <begin position="681"/>
        <end position="942"/>
    </location>
</feature>
<feature type="domain" description="UBA" evidence="12">
    <location>
        <begin position="1265"/>
        <end position="1298"/>
    </location>
</feature>
<proteinExistence type="predicted"/>
<feature type="domain" description="EF-hand" evidence="14">
    <location>
        <begin position="314"/>
        <end position="349"/>
    </location>
</feature>
<dbReference type="SUPFAM" id="SSF46934">
    <property type="entry name" value="UBA-like"/>
    <property type="match status" value="1"/>
</dbReference>
<feature type="region of interest" description="Disordered" evidence="11">
    <location>
        <begin position="954"/>
        <end position="1267"/>
    </location>
</feature>
<feature type="compositionally biased region" description="Polar residues" evidence="11">
    <location>
        <begin position="239"/>
        <end position="254"/>
    </location>
</feature>
<feature type="compositionally biased region" description="Basic and acidic residues" evidence="11">
    <location>
        <begin position="689"/>
        <end position="710"/>
    </location>
</feature>
<feature type="compositionally biased region" description="Low complexity" evidence="11">
    <location>
        <begin position="1097"/>
        <end position="1110"/>
    </location>
</feature>
<evidence type="ECO:0000256" key="7">
    <source>
        <dbReference type="ARBA" id="ARBA00023054"/>
    </source>
</evidence>
<evidence type="ECO:0000256" key="6">
    <source>
        <dbReference type="ARBA" id="ARBA00022753"/>
    </source>
</evidence>
<feature type="domain" description="EH" evidence="13">
    <location>
        <begin position="315"/>
        <end position="406"/>
    </location>
</feature>
<evidence type="ECO:0000259" key="12">
    <source>
        <dbReference type="PROSITE" id="PS50030"/>
    </source>
</evidence>
<dbReference type="GO" id="GO:0016197">
    <property type="term" value="P:endosomal transport"/>
    <property type="evidence" value="ECO:0007669"/>
    <property type="project" value="TreeGrafter"/>
</dbReference>
<organism evidence="15 16">
    <name type="scientific">Diatrype stigma</name>
    <dbReference type="NCBI Taxonomy" id="117547"/>
    <lineage>
        <taxon>Eukaryota</taxon>
        <taxon>Fungi</taxon>
        <taxon>Dikarya</taxon>
        <taxon>Ascomycota</taxon>
        <taxon>Pezizomycotina</taxon>
        <taxon>Sordariomycetes</taxon>
        <taxon>Xylariomycetidae</taxon>
        <taxon>Xylariales</taxon>
        <taxon>Diatrypaceae</taxon>
        <taxon>Diatrype</taxon>
    </lineage>
</organism>
<dbReference type="PROSITE" id="PS50031">
    <property type="entry name" value="EH"/>
    <property type="match status" value="3"/>
</dbReference>
<feature type="region of interest" description="Disordered" evidence="11">
    <location>
        <begin position="548"/>
        <end position="571"/>
    </location>
</feature>
<evidence type="ECO:0000313" key="15">
    <source>
        <dbReference type="EMBL" id="KAK7752378.1"/>
    </source>
</evidence>
<evidence type="ECO:0000313" key="16">
    <source>
        <dbReference type="Proteomes" id="UP001320420"/>
    </source>
</evidence>
<dbReference type="Gene3D" id="1.10.238.10">
    <property type="entry name" value="EF-hand"/>
    <property type="match status" value="3"/>
</dbReference>
<evidence type="ECO:0000256" key="11">
    <source>
        <dbReference type="SAM" id="MobiDB-lite"/>
    </source>
</evidence>
<sequence>MIHMVSNHVVPVAAPNLNLTPEEKRAYGQLFRQADIDNVGVVTGEVAVKFFEKTKLDSRVLGEIWQIADKENRGFLTPAGFGIVLRLIGHAQAAREPVPELAYQQGPLPRFEGVTLNLGVPPPPAPAPLQAQSTGPGPIRIPPLTPEKVAQYSSLFEKQPLQIGNMLPGDAAKNIFEKSGLPIEVLGRIWQLADTEQRGALVLTEFVIAMHLLTSMKSGTLRTLPNILPAALYEAATRRTGSAPRQSPQSTGSPLSALPRQLSGSAPLRQNSPLGRPPMGPQATAVPPQSTGLAPQNSGLAPQTTGGDWLVSPADKVRFDQFFADLDKANKGFITGEEAVPFLSQSSLPEDALAQIWDLADLNSEGRLNRDTFAVAMYLIRQQRSRQNIPLPTTLPPNLVPPSLRGQVRAPPGPSPFDAPAPAPPQPPPPPQPKSALDDLFGLDASPPPAPAQVPLSTGGSAAKDPFAGAGPGSPTQLSPKSSTFKPFVPSSSFGKSLTTHDTGGSSGSAQRASAVDDLLSDNDPEASKKITNESTELANLSNQVSSLSKQMQQVQGQRTSTQKEITQASEQKKNFEQRLAQLRSLYEKEAQEVRALEEQLKSVRDETRKLTGEMVSIDGNYQDLSRQHHQLSEALRADQQENTSLKQRISAVNAEIAQLKPQIEKLKSEARQQKGLVAIHKKQLSTSEGERDKLKGEVEDLTKSNEELSRQVSTGSPVANSAQLASPALSTTSANNPFFRRTGSADIMGAFASPPAKSYGDKSFEDIFGGFAPGSGSGTPPPLTSFKQQNTGNSSASVGSYGTPSGQTPMASRQTTMTGEPPAPPESQQLNSSFLPFGEAPQSLSSSRQVSPPVSRAGDNSATHQGPAPLEPAATGQSAASTSDANKRSSLAETEEKPPHTSNGSVPGAFPDEPSADTKPASFAGNRDSDPFGGLKDSGNAKVDFDSAFASFAGSTNRSQDTSKDSSNAFTSFHSEFPPISELERDDSETASEGNRFDDDFAPASPPENKVESKDTLKAPSSPSAAKSTAVSETPGAAEDASKSRQHSKYGLLYPDAFTPANPYQNTNLGISDLSAFPDPPKTSPGFPPGQDDDPFAQTPSTTNTATTAKKGAFDDMSDDFDGLEDAKEGSADDEFANISRSNLDDFNPVFDSSPPPSQPKSESTNVSNNFGIDSSYDFGAAVSTASTGTTAGGGGAPLTASTSNTGQSTSKGASVSENQDWDAIFASLDTPGEGANTSKNGDDTSSTVQRPSTAGRALTEEGTHDDPFVKELVNMGYPRADSIRALEQFDYNLDRVSVADQHVMMIVK</sequence>
<dbReference type="CDD" id="cd00052">
    <property type="entry name" value="EH"/>
    <property type="match status" value="3"/>
</dbReference>
<dbReference type="Pfam" id="PF00627">
    <property type="entry name" value="UBA"/>
    <property type="match status" value="1"/>
</dbReference>
<feature type="compositionally biased region" description="Polar residues" evidence="11">
    <location>
        <begin position="262"/>
        <end position="273"/>
    </location>
</feature>
<comment type="subunit">
    <text evidence="4">Component of the PAN1 actin cytoskeleton-regulatory complex.</text>
</comment>
<feature type="compositionally biased region" description="Low complexity" evidence="11">
    <location>
        <begin position="843"/>
        <end position="857"/>
    </location>
</feature>
<dbReference type="Proteomes" id="UP001320420">
    <property type="component" value="Unassembled WGS sequence"/>
</dbReference>
<evidence type="ECO:0000256" key="4">
    <source>
        <dbReference type="ARBA" id="ARBA00011159"/>
    </source>
</evidence>
<evidence type="ECO:0000259" key="13">
    <source>
        <dbReference type="PROSITE" id="PS50031"/>
    </source>
</evidence>
<feature type="compositionally biased region" description="Polar residues" evidence="11">
    <location>
        <begin position="1237"/>
        <end position="1254"/>
    </location>
</feature>
<feature type="compositionally biased region" description="Polar residues" evidence="11">
    <location>
        <begin position="1206"/>
        <end position="1220"/>
    </location>
</feature>
<accession>A0AAN9V2N0</accession>
<feature type="compositionally biased region" description="Pro residues" evidence="11">
    <location>
        <begin position="1079"/>
        <end position="1089"/>
    </location>
</feature>
<keyword evidence="5" id="KW-0254">Endocytosis</keyword>
<dbReference type="GO" id="GO:0010008">
    <property type="term" value="C:endosome membrane"/>
    <property type="evidence" value="ECO:0007669"/>
    <property type="project" value="UniProtKB-SubCell"/>
</dbReference>
<comment type="caution">
    <text evidence="15">The sequence shown here is derived from an EMBL/GenBank/DDBJ whole genome shotgun (WGS) entry which is preliminary data.</text>
</comment>
<dbReference type="PANTHER" id="PTHR11216:SF170">
    <property type="entry name" value="DYNAMIN ASSOCIATED PROTEIN 160, ISOFORM D"/>
    <property type="match status" value="1"/>
</dbReference>
<dbReference type="EMBL" id="JAKJXP020000039">
    <property type="protein sequence ID" value="KAK7752378.1"/>
    <property type="molecule type" value="Genomic_DNA"/>
</dbReference>
<feature type="compositionally biased region" description="Polar residues" evidence="11">
    <location>
        <begin position="287"/>
        <end position="306"/>
    </location>
</feature>
<dbReference type="PROSITE" id="PS50222">
    <property type="entry name" value="EF_HAND_2"/>
    <property type="match status" value="1"/>
</dbReference>
<dbReference type="SMART" id="SM00027">
    <property type="entry name" value="EH"/>
    <property type="match status" value="3"/>
</dbReference>
<dbReference type="SMART" id="SM00054">
    <property type="entry name" value="EFh"/>
    <property type="match status" value="4"/>
</dbReference>
<dbReference type="InterPro" id="IPR002048">
    <property type="entry name" value="EF_hand_dom"/>
</dbReference>
<dbReference type="InterPro" id="IPR000261">
    <property type="entry name" value="EH_dom"/>
</dbReference>
<feature type="compositionally biased region" description="Polar residues" evidence="11">
    <location>
        <begin position="876"/>
        <end position="893"/>
    </location>
</feature>
<evidence type="ECO:0000256" key="2">
    <source>
        <dbReference type="ARBA" id="ARBA00004134"/>
    </source>
</evidence>
<keyword evidence="9" id="KW-0963">Cytoplasm</keyword>
<dbReference type="InterPro" id="IPR015940">
    <property type="entry name" value="UBA"/>
</dbReference>
<evidence type="ECO:0000256" key="9">
    <source>
        <dbReference type="ARBA" id="ARBA00023212"/>
    </source>
</evidence>
<keyword evidence="9" id="KW-0206">Cytoskeleton</keyword>
<feature type="compositionally biased region" description="Low complexity" evidence="11">
    <location>
        <begin position="1019"/>
        <end position="1031"/>
    </location>
</feature>
<keyword evidence="8" id="KW-0009">Actin-binding</keyword>
<feature type="domain" description="EH" evidence="13">
    <location>
        <begin position="23"/>
        <end position="99"/>
    </location>
</feature>
<evidence type="ECO:0000256" key="10">
    <source>
        <dbReference type="ARBA" id="ARBA00025194"/>
    </source>
</evidence>
<feature type="region of interest" description="Disordered" evidence="11">
    <location>
        <begin position="238"/>
        <end position="307"/>
    </location>
</feature>
<dbReference type="CDD" id="cd14270">
    <property type="entry name" value="UBA"/>
    <property type="match status" value="1"/>
</dbReference>
<gene>
    <name evidence="15" type="ORF">SLS62_005715</name>
</gene>
<feature type="compositionally biased region" description="Polar residues" evidence="11">
    <location>
        <begin position="788"/>
        <end position="819"/>
    </location>
</feature>
<dbReference type="GO" id="GO:0005509">
    <property type="term" value="F:calcium ion binding"/>
    <property type="evidence" value="ECO:0007669"/>
    <property type="project" value="InterPro"/>
</dbReference>
<keyword evidence="7" id="KW-0175">Coiled coil</keyword>
<feature type="region of interest" description="Disordered" evidence="11">
    <location>
        <begin position="389"/>
        <end position="533"/>
    </location>
</feature>
<dbReference type="GO" id="GO:0006897">
    <property type="term" value="P:endocytosis"/>
    <property type="evidence" value="ECO:0007669"/>
    <property type="project" value="UniProtKB-KW"/>
</dbReference>
<feature type="compositionally biased region" description="Polar residues" evidence="11">
    <location>
        <begin position="954"/>
        <end position="975"/>
    </location>
</feature>
<evidence type="ECO:0000259" key="14">
    <source>
        <dbReference type="PROSITE" id="PS50222"/>
    </source>
</evidence>
<dbReference type="GO" id="GO:0005886">
    <property type="term" value="C:plasma membrane"/>
    <property type="evidence" value="ECO:0007669"/>
    <property type="project" value="UniProtKB-SubCell"/>
</dbReference>
<feature type="compositionally biased region" description="Low complexity" evidence="11">
    <location>
        <begin position="1181"/>
        <end position="1191"/>
    </location>
</feature>
<feature type="compositionally biased region" description="Polar residues" evidence="11">
    <location>
        <begin position="548"/>
        <end position="570"/>
    </location>
</feature>
<dbReference type="PROSITE" id="PS50030">
    <property type="entry name" value="UBA"/>
    <property type="match status" value="1"/>
</dbReference>